<feature type="domain" description="ABC transmembrane type-2" evidence="9">
    <location>
        <begin position="165"/>
        <end position="389"/>
    </location>
</feature>
<keyword evidence="6 8" id="KW-1133">Transmembrane helix</keyword>
<dbReference type="InterPro" id="IPR051449">
    <property type="entry name" value="ABC-2_transporter_component"/>
</dbReference>
<sequence length="393" mass="42747">MSNVWIITMYELRRMSRLRSVMFVLFLLPLILIFILGAALSGEFRTEDVKLKPVKTVLVNLDQSGWNGQLMQYLDSPVMKKALDLSQAESRELAVRAIRSGSAEFGVVVPAGFGDKLMRGEPAEWELLKGSEHGQNLIAQTVFQSYIDYVNGLQAAVLATGAQAAPSFAAVQDKFLNEPQPDYVKSGSFIGEQKQFSAVQYYAAAMTVMFILYSGMAAAISMVYERNNHTLARLGAMPVKMDQIMAGKVLGNGLLSLVQSAVIVLLSHFALGVDWGSRLDLLLLVCMLLIVAAMSMAALVGVIATSVRTVTTLFQIVIILMTFLSGGFGRDMGEFIASLAPFTLSHWGMQSILRLMLDNGTATAVQHVGMLAAIAVVLAVVATTVYRKVGYRE</sequence>
<organism evidence="10 11">
    <name type="scientific">Paenibacillus allorhizosphaerae</name>
    <dbReference type="NCBI Taxonomy" id="2849866"/>
    <lineage>
        <taxon>Bacteria</taxon>
        <taxon>Bacillati</taxon>
        <taxon>Bacillota</taxon>
        <taxon>Bacilli</taxon>
        <taxon>Bacillales</taxon>
        <taxon>Paenibacillaceae</taxon>
        <taxon>Paenibacillus</taxon>
    </lineage>
</organism>
<evidence type="ECO:0000313" key="11">
    <source>
        <dbReference type="Proteomes" id="UP000730618"/>
    </source>
</evidence>
<protein>
    <submittedName>
        <fullName evidence="10">Linearmycin resistance permease protein LnrM</fullName>
    </submittedName>
</protein>
<dbReference type="InterPro" id="IPR013525">
    <property type="entry name" value="ABC2_TM"/>
</dbReference>
<dbReference type="RefSeq" id="WP_218097175.1">
    <property type="nucleotide sequence ID" value="NZ_CAJVCE010000002.1"/>
</dbReference>
<dbReference type="Pfam" id="PF12698">
    <property type="entry name" value="ABC2_membrane_3"/>
    <property type="match status" value="1"/>
</dbReference>
<keyword evidence="7 8" id="KW-0472">Membrane</keyword>
<evidence type="ECO:0000259" key="9">
    <source>
        <dbReference type="PROSITE" id="PS51012"/>
    </source>
</evidence>
<evidence type="ECO:0000256" key="2">
    <source>
        <dbReference type="ARBA" id="ARBA00007783"/>
    </source>
</evidence>
<keyword evidence="4" id="KW-1003">Cell membrane</keyword>
<keyword evidence="5 8" id="KW-0812">Transmembrane</keyword>
<evidence type="ECO:0000313" key="10">
    <source>
        <dbReference type="EMBL" id="CAG7622267.1"/>
    </source>
</evidence>
<dbReference type="PANTHER" id="PTHR30294">
    <property type="entry name" value="MEMBRANE COMPONENT OF ABC TRANSPORTER YHHJ-RELATED"/>
    <property type="match status" value="1"/>
</dbReference>
<feature type="transmembrane region" description="Helical" evidence="8">
    <location>
        <begin position="368"/>
        <end position="386"/>
    </location>
</feature>
<evidence type="ECO:0000256" key="1">
    <source>
        <dbReference type="ARBA" id="ARBA00004651"/>
    </source>
</evidence>
<dbReference type="PROSITE" id="PS51012">
    <property type="entry name" value="ABC_TM2"/>
    <property type="match status" value="1"/>
</dbReference>
<dbReference type="PANTHER" id="PTHR30294:SF29">
    <property type="entry name" value="MULTIDRUG ABC TRANSPORTER PERMEASE YBHS-RELATED"/>
    <property type="match status" value="1"/>
</dbReference>
<evidence type="ECO:0000256" key="6">
    <source>
        <dbReference type="ARBA" id="ARBA00022989"/>
    </source>
</evidence>
<keyword evidence="3" id="KW-0813">Transport</keyword>
<name>A0ABN7TCJ1_9BACL</name>
<comment type="caution">
    <text evidence="10">The sequence shown here is derived from an EMBL/GenBank/DDBJ whole genome shotgun (WGS) entry which is preliminary data.</text>
</comment>
<comment type="subcellular location">
    <subcellularLocation>
        <location evidence="1">Cell membrane</location>
        <topology evidence="1">Multi-pass membrane protein</topology>
    </subcellularLocation>
</comment>
<evidence type="ECO:0000256" key="5">
    <source>
        <dbReference type="ARBA" id="ARBA00022692"/>
    </source>
</evidence>
<reference evidence="10 11" key="1">
    <citation type="submission" date="2021-06" db="EMBL/GenBank/DDBJ databases">
        <authorList>
            <person name="Criscuolo A."/>
        </authorList>
    </citation>
    <scope>NUCLEOTIDE SEQUENCE [LARGE SCALE GENOMIC DNA]</scope>
    <source>
        <strain evidence="11">CIP 111802</strain>
    </source>
</reference>
<dbReference type="InterPro" id="IPR047817">
    <property type="entry name" value="ABC2_TM_bact-type"/>
</dbReference>
<feature type="transmembrane region" description="Helical" evidence="8">
    <location>
        <begin position="281"/>
        <end position="303"/>
    </location>
</feature>
<feature type="transmembrane region" description="Helical" evidence="8">
    <location>
        <begin position="245"/>
        <end position="269"/>
    </location>
</feature>
<evidence type="ECO:0000256" key="3">
    <source>
        <dbReference type="ARBA" id="ARBA00022448"/>
    </source>
</evidence>
<gene>
    <name evidence="10" type="primary">lnrM</name>
    <name evidence="10" type="ORF">PAECIP111802_00807</name>
</gene>
<keyword evidence="11" id="KW-1185">Reference proteome</keyword>
<evidence type="ECO:0000256" key="7">
    <source>
        <dbReference type="ARBA" id="ARBA00023136"/>
    </source>
</evidence>
<dbReference type="Proteomes" id="UP000730618">
    <property type="component" value="Unassembled WGS sequence"/>
</dbReference>
<proteinExistence type="inferred from homology"/>
<feature type="transmembrane region" description="Helical" evidence="8">
    <location>
        <begin position="310"/>
        <end position="329"/>
    </location>
</feature>
<dbReference type="EMBL" id="CAJVCE010000002">
    <property type="protein sequence ID" value="CAG7622267.1"/>
    <property type="molecule type" value="Genomic_DNA"/>
</dbReference>
<evidence type="ECO:0000256" key="8">
    <source>
        <dbReference type="SAM" id="Phobius"/>
    </source>
</evidence>
<comment type="similarity">
    <text evidence="2">Belongs to the ABC-2 integral membrane protein family.</text>
</comment>
<accession>A0ABN7TCJ1</accession>
<feature type="transmembrane region" description="Helical" evidence="8">
    <location>
        <begin position="201"/>
        <end position="224"/>
    </location>
</feature>
<evidence type="ECO:0000256" key="4">
    <source>
        <dbReference type="ARBA" id="ARBA00022475"/>
    </source>
</evidence>